<evidence type="ECO:0000313" key="4">
    <source>
        <dbReference type="Proteomes" id="UP001057375"/>
    </source>
</evidence>
<proteinExistence type="predicted"/>
<dbReference type="PROSITE" id="PS50250">
    <property type="entry name" value="PCI"/>
    <property type="match status" value="1"/>
</dbReference>
<organism evidence="3 4">
    <name type="scientific">Aduncisulcus paluster</name>
    <dbReference type="NCBI Taxonomy" id="2918883"/>
    <lineage>
        <taxon>Eukaryota</taxon>
        <taxon>Metamonada</taxon>
        <taxon>Carpediemonas-like organisms</taxon>
        <taxon>Aduncisulcus</taxon>
    </lineage>
</organism>
<keyword evidence="1" id="KW-0175">Coiled coil</keyword>
<comment type="caution">
    <text evidence="3">The sequence shown here is derived from an EMBL/GenBank/DDBJ whole genome shotgun (WGS) entry which is preliminary data.</text>
</comment>
<dbReference type="InterPro" id="IPR036390">
    <property type="entry name" value="WH_DNA-bd_sf"/>
</dbReference>
<sequence>MEIEELEKKLKSETAQYKIQLIKVDLAEKYVERKDHEKALAIVTELITELRKQDNKQLSIRVLLLESQIHLALMGISKSKASLLAARGQAQQLYVEPATQMALDRQSGLLAIESGDFDSAFSYLFESFNNLIEVETSDEEMRELLHLLLICKIGAKRNDDIPTLLATKSVAKFCDISVDLLCSLGNAYAQDQLHVFVEHKATADSKKLFEFPSISRVLTNMERELLESHILTAVRPYTRVSVKKIAKIADLEEDFVESKLSELILDGRLPGVIEQESGFLVLQKEEGDDPLYSEVISVIDDFTELVSVLERRVTKNLELKEQE</sequence>
<dbReference type="InterPro" id="IPR050871">
    <property type="entry name" value="26S_Proteasome/COP9_Components"/>
</dbReference>
<dbReference type="SMART" id="SM00088">
    <property type="entry name" value="PINT"/>
    <property type="match status" value="1"/>
</dbReference>
<dbReference type="Proteomes" id="UP001057375">
    <property type="component" value="Unassembled WGS sequence"/>
</dbReference>
<evidence type="ECO:0000313" key="3">
    <source>
        <dbReference type="EMBL" id="GKT32239.1"/>
    </source>
</evidence>
<dbReference type="Pfam" id="PF01399">
    <property type="entry name" value="PCI"/>
    <property type="match status" value="1"/>
</dbReference>
<dbReference type="SUPFAM" id="SSF46785">
    <property type="entry name" value="Winged helix' DNA-binding domain"/>
    <property type="match status" value="1"/>
</dbReference>
<dbReference type="SMART" id="SM00753">
    <property type="entry name" value="PAM"/>
    <property type="match status" value="1"/>
</dbReference>
<dbReference type="InterPro" id="IPR000717">
    <property type="entry name" value="PCI_dom"/>
</dbReference>
<evidence type="ECO:0000259" key="2">
    <source>
        <dbReference type="PROSITE" id="PS50250"/>
    </source>
</evidence>
<name>A0ABQ5KI85_9EUKA</name>
<gene>
    <name evidence="3" type="ORF">ADUPG1_006433</name>
</gene>
<evidence type="ECO:0000256" key="1">
    <source>
        <dbReference type="SAM" id="Coils"/>
    </source>
</evidence>
<protein>
    <recommendedName>
        <fullName evidence="2">PCI domain-containing protein</fullName>
    </recommendedName>
</protein>
<reference evidence="3" key="1">
    <citation type="submission" date="2022-03" db="EMBL/GenBank/DDBJ databases">
        <title>Draft genome sequence of Aduncisulcus paluster, a free-living microaerophilic Fornicata.</title>
        <authorList>
            <person name="Yuyama I."/>
            <person name="Kume K."/>
            <person name="Tamura T."/>
            <person name="Inagaki Y."/>
            <person name="Hashimoto T."/>
        </authorList>
    </citation>
    <scope>NUCLEOTIDE SEQUENCE</scope>
    <source>
        <strain evidence="3">NY0171</strain>
    </source>
</reference>
<feature type="domain" description="PCI" evidence="2">
    <location>
        <begin position="120"/>
        <end position="287"/>
    </location>
</feature>
<keyword evidence="4" id="KW-1185">Reference proteome</keyword>
<dbReference type="Gene3D" id="1.25.40.570">
    <property type="match status" value="1"/>
</dbReference>
<dbReference type="PANTHER" id="PTHR10678">
    <property type="entry name" value="26S PROTEASOME NON-ATPASE REGULATORY SUBUNIT 11/COP9 SIGNALOSOME COMPLEX SUBUNIT 2"/>
    <property type="match status" value="1"/>
</dbReference>
<dbReference type="EMBL" id="BQXS01009957">
    <property type="protein sequence ID" value="GKT32239.1"/>
    <property type="molecule type" value="Genomic_DNA"/>
</dbReference>
<accession>A0ABQ5KI85</accession>
<feature type="coiled-coil region" evidence="1">
    <location>
        <begin position="3"/>
        <end position="53"/>
    </location>
</feature>